<evidence type="ECO:0000313" key="2">
    <source>
        <dbReference type="EMBL" id="GMH16414.1"/>
    </source>
</evidence>
<feature type="region of interest" description="Disordered" evidence="1">
    <location>
        <begin position="1"/>
        <end position="33"/>
    </location>
</feature>
<sequence length="83" mass="8811">MAPTAAMLILGGHHHHATAAQSPTQSSSPRRPAGVAFWVTAKIGGWVPMHIRHEVGNAQRISDSEVNVEEESDSNGKEVSTVS</sequence>
<protein>
    <submittedName>
        <fullName evidence="2">Uncharacterized protein</fullName>
    </submittedName>
</protein>
<dbReference type="AlphaFoldDB" id="A0AAD3ST82"/>
<proteinExistence type="predicted"/>
<name>A0AAD3ST82_NEPGR</name>
<comment type="caution">
    <text evidence="2">The sequence shown here is derived from an EMBL/GenBank/DDBJ whole genome shotgun (WGS) entry which is preliminary data.</text>
</comment>
<evidence type="ECO:0000313" key="3">
    <source>
        <dbReference type="Proteomes" id="UP001279734"/>
    </source>
</evidence>
<feature type="region of interest" description="Disordered" evidence="1">
    <location>
        <begin position="59"/>
        <end position="83"/>
    </location>
</feature>
<dbReference type="Proteomes" id="UP001279734">
    <property type="component" value="Unassembled WGS sequence"/>
</dbReference>
<dbReference type="EMBL" id="BSYO01000016">
    <property type="protein sequence ID" value="GMH16414.1"/>
    <property type="molecule type" value="Genomic_DNA"/>
</dbReference>
<accession>A0AAD3ST82</accession>
<reference evidence="2" key="1">
    <citation type="submission" date="2023-05" db="EMBL/GenBank/DDBJ databases">
        <title>Nepenthes gracilis genome sequencing.</title>
        <authorList>
            <person name="Fukushima K."/>
        </authorList>
    </citation>
    <scope>NUCLEOTIDE SEQUENCE</scope>
    <source>
        <strain evidence="2">SING2019-196</strain>
    </source>
</reference>
<keyword evidence="3" id="KW-1185">Reference proteome</keyword>
<evidence type="ECO:0000256" key="1">
    <source>
        <dbReference type="SAM" id="MobiDB-lite"/>
    </source>
</evidence>
<feature type="compositionally biased region" description="Low complexity" evidence="1">
    <location>
        <begin position="18"/>
        <end position="33"/>
    </location>
</feature>
<gene>
    <name evidence="2" type="ORF">Nepgr_018255</name>
</gene>
<organism evidence="2 3">
    <name type="scientific">Nepenthes gracilis</name>
    <name type="common">Slender pitcher plant</name>
    <dbReference type="NCBI Taxonomy" id="150966"/>
    <lineage>
        <taxon>Eukaryota</taxon>
        <taxon>Viridiplantae</taxon>
        <taxon>Streptophyta</taxon>
        <taxon>Embryophyta</taxon>
        <taxon>Tracheophyta</taxon>
        <taxon>Spermatophyta</taxon>
        <taxon>Magnoliopsida</taxon>
        <taxon>eudicotyledons</taxon>
        <taxon>Gunneridae</taxon>
        <taxon>Pentapetalae</taxon>
        <taxon>Caryophyllales</taxon>
        <taxon>Nepenthaceae</taxon>
        <taxon>Nepenthes</taxon>
    </lineage>
</organism>